<keyword evidence="3" id="KW-1185">Reference proteome</keyword>
<keyword evidence="1" id="KW-1133">Transmembrane helix</keyword>
<dbReference type="RefSeq" id="WP_254757934.1">
    <property type="nucleotide sequence ID" value="NZ_JANCLT010000002.1"/>
</dbReference>
<evidence type="ECO:0000313" key="3">
    <source>
        <dbReference type="Proteomes" id="UP001156102"/>
    </source>
</evidence>
<dbReference type="AlphaFoldDB" id="A0AA41X844"/>
<organism evidence="2 3">
    <name type="scientific">Ectobacillus ponti</name>
    <dbReference type="NCBI Taxonomy" id="2961894"/>
    <lineage>
        <taxon>Bacteria</taxon>
        <taxon>Bacillati</taxon>
        <taxon>Bacillota</taxon>
        <taxon>Bacilli</taxon>
        <taxon>Bacillales</taxon>
        <taxon>Bacillaceae</taxon>
        <taxon>Ectobacillus</taxon>
    </lineage>
</organism>
<keyword evidence="1" id="KW-0472">Membrane</keyword>
<reference evidence="2" key="1">
    <citation type="submission" date="2022-07" db="EMBL/GenBank/DDBJ databases">
        <authorList>
            <person name="Li W.-J."/>
            <person name="Deng Q.-Q."/>
        </authorList>
    </citation>
    <scope>NUCLEOTIDE SEQUENCE</scope>
    <source>
        <strain evidence="2">SYSU M60031</strain>
    </source>
</reference>
<evidence type="ECO:0000313" key="2">
    <source>
        <dbReference type="EMBL" id="MCP8968033.1"/>
    </source>
</evidence>
<accession>A0AA41X844</accession>
<keyword evidence="1" id="KW-0812">Transmembrane</keyword>
<dbReference type="EMBL" id="JANCLT010000002">
    <property type="protein sequence ID" value="MCP8968033.1"/>
    <property type="molecule type" value="Genomic_DNA"/>
</dbReference>
<name>A0AA41X844_9BACI</name>
<proteinExistence type="predicted"/>
<comment type="caution">
    <text evidence="2">The sequence shown here is derived from an EMBL/GenBank/DDBJ whole genome shotgun (WGS) entry which is preliminary data.</text>
</comment>
<dbReference type="Proteomes" id="UP001156102">
    <property type="component" value="Unassembled WGS sequence"/>
</dbReference>
<gene>
    <name evidence="2" type="ORF">NK662_05705</name>
</gene>
<evidence type="ECO:0000256" key="1">
    <source>
        <dbReference type="SAM" id="Phobius"/>
    </source>
</evidence>
<protein>
    <submittedName>
        <fullName evidence="2">Uncharacterized protein</fullName>
    </submittedName>
</protein>
<sequence>MQPAALRMHWSFGEWEGYACNCQKVHAAGRLFILCGSVLFLIGPAMAAILAYEDLQKKPADAAVH</sequence>
<feature type="transmembrane region" description="Helical" evidence="1">
    <location>
        <begin position="31"/>
        <end position="52"/>
    </location>
</feature>